<evidence type="ECO:0000256" key="5">
    <source>
        <dbReference type="ARBA" id="ARBA00022490"/>
    </source>
</evidence>
<feature type="binding site" evidence="12 15">
    <location>
        <position position="210"/>
    </location>
    <ligand>
        <name>pyruvate</name>
        <dbReference type="ChEBI" id="CHEBI:15361"/>
    </ligand>
</feature>
<evidence type="ECO:0000256" key="12">
    <source>
        <dbReference type="HAMAP-Rule" id="MF_00418"/>
    </source>
</evidence>
<keyword evidence="9 12" id="KW-0456">Lyase</keyword>
<evidence type="ECO:0000256" key="10">
    <source>
        <dbReference type="ARBA" id="ARBA00023270"/>
    </source>
</evidence>
<reference evidence="16" key="1">
    <citation type="submission" date="2024-05" db="EMBL/GenBank/DDBJ databases">
        <title>Draft genome assemblies of 36 bacteria isolated from hibernating arctic ground squirrels.</title>
        <authorList>
            <person name="McKee H."/>
            <person name="Mullen L."/>
            <person name="Drown D.M."/>
            <person name="Duddleston K.N."/>
        </authorList>
    </citation>
    <scope>NUCLEOTIDE SEQUENCE</scope>
    <source>
        <strain evidence="16">AR004</strain>
    </source>
</reference>
<dbReference type="CDD" id="cd00950">
    <property type="entry name" value="DHDPS"/>
    <property type="match status" value="1"/>
</dbReference>
<keyword evidence="7 12" id="KW-0220">Diaminopimelate biosynthesis</keyword>
<proteinExistence type="inferred from homology"/>
<evidence type="ECO:0000256" key="1">
    <source>
        <dbReference type="ARBA" id="ARBA00003294"/>
    </source>
</evidence>
<dbReference type="Gene3D" id="3.20.20.70">
    <property type="entry name" value="Aldolase class I"/>
    <property type="match status" value="1"/>
</dbReference>
<keyword evidence="8 12" id="KW-0457">Lysine biosynthesis</keyword>
<dbReference type="PROSITE" id="PS00666">
    <property type="entry name" value="DHDPS_2"/>
    <property type="match status" value="1"/>
</dbReference>
<dbReference type="EC" id="4.3.3.7" evidence="4 12"/>
<evidence type="ECO:0000256" key="3">
    <source>
        <dbReference type="ARBA" id="ARBA00007592"/>
    </source>
</evidence>
<dbReference type="GO" id="GO:0009089">
    <property type="term" value="P:lysine biosynthetic process via diaminopimelate"/>
    <property type="evidence" value="ECO:0007669"/>
    <property type="project" value="UniProtKB-UniRule"/>
</dbReference>
<keyword evidence="10 12" id="KW-0704">Schiff base</keyword>
<sequence length="300" mass="31234">MTQSTLPPRSFGSVGVAMVTPFTPEGEIDVPAAQSLAVSLVDDGADLILLAGTTGEAPTTHLPEKQTLLREVKDALAGRAMLMAGAGSNDTAHAVRIGAGSQAAGAEGLLINAPYYNRPSQEGVYQHIMAVVEATDLPVMVYDIPGRTGVRITDDTLAHLAEHPRVLAVKDATGDVEQGFRRMEATGLEYYSGDDGLNFAWLAHGASGVISVVAHADAHSWREMITEVDEGDLAGARAVAQRMRPLVGAIMGGGQGAVMAKEALLLQGRIPSATLRLPLVRASAEEIDALRAALAASGLL</sequence>
<dbReference type="GO" id="GO:0008840">
    <property type="term" value="F:4-hydroxy-tetrahydrodipicolinate synthase activity"/>
    <property type="evidence" value="ECO:0007669"/>
    <property type="project" value="UniProtKB-UniRule"/>
</dbReference>
<dbReference type="InterPro" id="IPR020625">
    <property type="entry name" value="Schiff_base-form_aldolases_AS"/>
</dbReference>
<comment type="subcellular location">
    <subcellularLocation>
        <location evidence="12">Cytoplasm</location>
    </subcellularLocation>
</comment>
<dbReference type="SUPFAM" id="SSF51569">
    <property type="entry name" value="Aldolase"/>
    <property type="match status" value="1"/>
</dbReference>
<organism evidence="16">
    <name type="scientific">Actinomyces timonensis</name>
    <dbReference type="NCBI Taxonomy" id="1288391"/>
    <lineage>
        <taxon>Bacteria</taxon>
        <taxon>Bacillati</taxon>
        <taxon>Actinomycetota</taxon>
        <taxon>Actinomycetes</taxon>
        <taxon>Actinomycetales</taxon>
        <taxon>Actinomycetaceae</taxon>
        <taxon>Actinomyces</taxon>
    </lineage>
</organism>
<evidence type="ECO:0000256" key="8">
    <source>
        <dbReference type="ARBA" id="ARBA00023154"/>
    </source>
</evidence>
<dbReference type="InterPro" id="IPR002220">
    <property type="entry name" value="DapA-like"/>
</dbReference>
<dbReference type="InterPro" id="IPR013785">
    <property type="entry name" value="Aldolase_TIM"/>
</dbReference>
<feature type="active site" description="Schiff-base intermediate with substrate" evidence="12 14">
    <location>
        <position position="170"/>
    </location>
</feature>
<comment type="similarity">
    <text evidence="3 12 13">Belongs to the DapA family.</text>
</comment>
<comment type="caution">
    <text evidence="12">Was originally thought to be a dihydrodipicolinate synthase (DHDPS), catalyzing the condensation of (S)-aspartate-beta-semialdehyde [(S)-ASA] and pyruvate to dihydrodipicolinate (DHDP). However, it was shown in E.coli that the product of the enzymatic reaction is not dihydrodipicolinate but in fact (4S)-4-hydroxy-2,3,4,5-tetrahydro-(2S)-dipicolinic acid (HTPA), and that the consecutive dehydration reaction leading to DHDP is not spontaneous but catalyzed by DapB.</text>
</comment>
<dbReference type="EMBL" id="CP159989">
    <property type="protein sequence ID" value="XCP83203.1"/>
    <property type="molecule type" value="Genomic_DNA"/>
</dbReference>
<evidence type="ECO:0000256" key="4">
    <source>
        <dbReference type="ARBA" id="ARBA00012086"/>
    </source>
</evidence>
<gene>
    <name evidence="12 16" type="primary">dapA</name>
    <name evidence="16" type="ORF">ABXS69_04880</name>
</gene>
<name>A0AAU8N724_9ACTO</name>
<comment type="function">
    <text evidence="1 12">Catalyzes the condensation of (S)-aspartate-beta-semialdehyde [(S)-ASA] and pyruvate to 4-hydroxy-tetrahydrodipicolinate (HTPA).</text>
</comment>
<evidence type="ECO:0000256" key="11">
    <source>
        <dbReference type="ARBA" id="ARBA00047836"/>
    </source>
</evidence>
<comment type="pathway">
    <text evidence="2 12">Amino-acid biosynthesis; L-lysine biosynthesis via DAP pathway; (S)-tetrahydrodipicolinate from L-aspartate: step 3/4.</text>
</comment>
<evidence type="ECO:0000256" key="7">
    <source>
        <dbReference type="ARBA" id="ARBA00022915"/>
    </source>
</evidence>
<dbReference type="InterPro" id="IPR005263">
    <property type="entry name" value="DapA"/>
</dbReference>
<dbReference type="GO" id="GO:0019877">
    <property type="term" value="P:diaminopimelate biosynthetic process"/>
    <property type="evidence" value="ECO:0007669"/>
    <property type="project" value="UniProtKB-UniRule"/>
</dbReference>
<keyword evidence="5 12" id="KW-0963">Cytoplasm</keyword>
<dbReference type="RefSeq" id="WP_366181411.1">
    <property type="nucleotide sequence ID" value="NZ_CP159989.1"/>
</dbReference>
<dbReference type="NCBIfam" id="TIGR00674">
    <property type="entry name" value="dapA"/>
    <property type="match status" value="1"/>
</dbReference>
<evidence type="ECO:0000256" key="14">
    <source>
        <dbReference type="PIRSR" id="PIRSR001365-1"/>
    </source>
</evidence>
<dbReference type="AlphaFoldDB" id="A0AAU8N724"/>
<feature type="site" description="Part of a proton relay during catalysis" evidence="12">
    <location>
        <position position="116"/>
    </location>
</feature>
<dbReference type="GO" id="GO:0005829">
    <property type="term" value="C:cytosol"/>
    <property type="evidence" value="ECO:0007669"/>
    <property type="project" value="TreeGrafter"/>
</dbReference>
<feature type="binding site" evidence="12 15">
    <location>
        <position position="54"/>
    </location>
    <ligand>
        <name>pyruvate</name>
        <dbReference type="ChEBI" id="CHEBI:15361"/>
    </ligand>
</feature>
<dbReference type="SMART" id="SM01130">
    <property type="entry name" value="DHDPS"/>
    <property type="match status" value="1"/>
</dbReference>
<keyword evidence="6 12" id="KW-0028">Amino-acid biosynthesis</keyword>
<accession>A0AAU8N724</accession>
<dbReference type="HAMAP" id="MF_00418">
    <property type="entry name" value="DapA"/>
    <property type="match status" value="1"/>
</dbReference>
<feature type="site" description="Part of a proton relay during catalysis" evidence="12">
    <location>
        <position position="53"/>
    </location>
</feature>
<evidence type="ECO:0000256" key="2">
    <source>
        <dbReference type="ARBA" id="ARBA00005120"/>
    </source>
</evidence>
<dbReference type="PANTHER" id="PTHR12128">
    <property type="entry name" value="DIHYDRODIPICOLINATE SYNTHASE"/>
    <property type="match status" value="1"/>
</dbReference>
<comment type="catalytic activity">
    <reaction evidence="11 12">
        <text>L-aspartate 4-semialdehyde + pyruvate = (2S,4S)-4-hydroxy-2,3,4,5-tetrahydrodipicolinate + H2O + H(+)</text>
        <dbReference type="Rhea" id="RHEA:34171"/>
        <dbReference type="ChEBI" id="CHEBI:15361"/>
        <dbReference type="ChEBI" id="CHEBI:15377"/>
        <dbReference type="ChEBI" id="CHEBI:15378"/>
        <dbReference type="ChEBI" id="CHEBI:67139"/>
        <dbReference type="ChEBI" id="CHEBI:537519"/>
        <dbReference type="EC" id="4.3.3.7"/>
    </reaction>
</comment>
<dbReference type="PRINTS" id="PR00146">
    <property type="entry name" value="DHPICSNTHASE"/>
</dbReference>
<protein>
    <recommendedName>
        <fullName evidence="4 12">4-hydroxy-tetrahydrodipicolinate synthase</fullName>
        <shortName evidence="12">HTPA synthase</shortName>
        <ecNumber evidence="4 12">4.3.3.7</ecNumber>
    </recommendedName>
</protein>
<evidence type="ECO:0000256" key="6">
    <source>
        <dbReference type="ARBA" id="ARBA00022605"/>
    </source>
</evidence>
<comment type="subunit">
    <text evidence="12">Homotetramer; dimer of dimers.</text>
</comment>
<dbReference type="Pfam" id="PF00701">
    <property type="entry name" value="DHDPS"/>
    <property type="match status" value="1"/>
</dbReference>
<evidence type="ECO:0000256" key="13">
    <source>
        <dbReference type="PIRNR" id="PIRNR001365"/>
    </source>
</evidence>
<dbReference type="PANTHER" id="PTHR12128:SF66">
    <property type="entry name" value="4-HYDROXY-2-OXOGLUTARATE ALDOLASE, MITOCHONDRIAL"/>
    <property type="match status" value="1"/>
</dbReference>
<feature type="active site" description="Proton donor/acceptor" evidence="12 14">
    <location>
        <position position="142"/>
    </location>
</feature>
<evidence type="ECO:0000313" key="16">
    <source>
        <dbReference type="EMBL" id="XCP83203.1"/>
    </source>
</evidence>
<evidence type="ECO:0000256" key="9">
    <source>
        <dbReference type="ARBA" id="ARBA00023239"/>
    </source>
</evidence>
<evidence type="ECO:0000256" key="15">
    <source>
        <dbReference type="PIRSR" id="PIRSR001365-2"/>
    </source>
</evidence>
<dbReference type="PIRSF" id="PIRSF001365">
    <property type="entry name" value="DHDPS"/>
    <property type="match status" value="1"/>
</dbReference>